<dbReference type="EMBL" id="GBXM01037728">
    <property type="protein sequence ID" value="JAH70849.1"/>
    <property type="molecule type" value="Transcribed_RNA"/>
</dbReference>
<organism evidence="1">
    <name type="scientific">Anguilla anguilla</name>
    <name type="common">European freshwater eel</name>
    <name type="synonym">Muraena anguilla</name>
    <dbReference type="NCBI Taxonomy" id="7936"/>
    <lineage>
        <taxon>Eukaryota</taxon>
        <taxon>Metazoa</taxon>
        <taxon>Chordata</taxon>
        <taxon>Craniata</taxon>
        <taxon>Vertebrata</taxon>
        <taxon>Euteleostomi</taxon>
        <taxon>Actinopterygii</taxon>
        <taxon>Neopterygii</taxon>
        <taxon>Teleostei</taxon>
        <taxon>Anguilliformes</taxon>
        <taxon>Anguillidae</taxon>
        <taxon>Anguilla</taxon>
    </lineage>
</organism>
<name>A0A0E9UYB1_ANGAN</name>
<dbReference type="AlphaFoldDB" id="A0A0E9UYB1"/>
<evidence type="ECO:0000313" key="1">
    <source>
        <dbReference type="EMBL" id="JAH70849.1"/>
    </source>
</evidence>
<proteinExistence type="predicted"/>
<protein>
    <submittedName>
        <fullName evidence="1">Uncharacterized protein</fullName>
    </submittedName>
</protein>
<reference evidence="1" key="1">
    <citation type="submission" date="2014-11" db="EMBL/GenBank/DDBJ databases">
        <authorList>
            <person name="Amaro Gonzalez C."/>
        </authorList>
    </citation>
    <scope>NUCLEOTIDE SEQUENCE</scope>
</reference>
<sequence>MAVWLIVIERVCNNTDYIAIQK</sequence>
<reference evidence="1" key="2">
    <citation type="journal article" date="2015" name="Fish Shellfish Immunol.">
        <title>Early steps in the European eel (Anguilla anguilla)-Vibrio vulnificus interaction in the gills: Role of the RtxA13 toxin.</title>
        <authorList>
            <person name="Callol A."/>
            <person name="Pajuelo D."/>
            <person name="Ebbesson L."/>
            <person name="Teles M."/>
            <person name="MacKenzie S."/>
            <person name="Amaro C."/>
        </authorList>
    </citation>
    <scope>NUCLEOTIDE SEQUENCE</scope>
</reference>
<accession>A0A0E9UYB1</accession>